<evidence type="ECO:0000313" key="3">
    <source>
        <dbReference type="Proteomes" id="UP000202485"/>
    </source>
</evidence>
<proteinExistence type="predicted"/>
<accession>A0A238KTU6</accession>
<evidence type="ECO:0000313" key="2">
    <source>
        <dbReference type="EMBL" id="SMX46011.1"/>
    </source>
</evidence>
<dbReference type="EMBL" id="FXYG01000003">
    <property type="protein sequence ID" value="SMX46011.1"/>
    <property type="molecule type" value="Genomic_DNA"/>
</dbReference>
<gene>
    <name evidence="2" type="ORF">RUA8715_02840</name>
</gene>
<dbReference type="Proteomes" id="UP000202485">
    <property type="component" value="Unassembled WGS sequence"/>
</dbReference>
<reference evidence="3" key="1">
    <citation type="submission" date="2017-05" db="EMBL/GenBank/DDBJ databases">
        <authorList>
            <person name="Rodrigo-Torres L."/>
            <person name="Arahal R. D."/>
            <person name="Lucena T."/>
        </authorList>
    </citation>
    <scope>NUCLEOTIDE SEQUENCE [LARGE SCALE GENOMIC DNA]</scope>
    <source>
        <strain evidence="3">CECT 8715</strain>
    </source>
</reference>
<name>A0A238KTU6_9RHOB</name>
<evidence type="ECO:0000256" key="1">
    <source>
        <dbReference type="SAM" id="MobiDB-lite"/>
    </source>
</evidence>
<dbReference type="AlphaFoldDB" id="A0A238KTU6"/>
<organism evidence="2 3">
    <name type="scientific">Ruegeria arenilitoris</name>
    <dbReference type="NCBI Taxonomy" id="1173585"/>
    <lineage>
        <taxon>Bacteria</taxon>
        <taxon>Pseudomonadati</taxon>
        <taxon>Pseudomonadota</taxon>
        <taxon>Alphaproteobacteria</taxon>
        <taxon>Rhodobacterales</taxon>
        <taxon>Roseobacteraceae</taxon>
        <taxon>Ruegeria</taxon>
    </lineage>
</organism>
<feature type="region of interest" description="Disordered" evidence="1">
    <location>
        <begin position="1"/>
        <end position="39"/>
    </location>
</feature>
<keyword evidence="3" id="KW-1185">Reference proteome</keyword>
<protein>
    <submittedName>
        <fullName evidence="2">Uncharacterized protein</fullName>
    </submittedName>
</protein>
<sequence length="39" mass="4169">MTQRHTPFGPQYSGDELSRVAQEGAGPLSAPALDKEQTP</sequence>